<comment type="caution">
    <text evidence="2">The sequence shown here is derived from an EMBL/GenBank/DDBJ whole genome shotgun (WGS) entry which is preliminary data.</text>
</comment>
<dbReference type="EMBL" id="VSSQ01097383">
    <property type="protein sequence ID" value="MPN40768.1"/>
    <property type="molecule type" value="Genomic_DNA"/>
</dbReference>
<evidence type="ECO:0000313" key="2">
    <source>
        <dbReference type="EMBL" id="MPN40768.1"/>
    </source>
</evidence>
<reference evidence="2" key="1">
    <citation type="submission" date="2019-08" db="EMBL/GenBank/DDBJ databases">
        <authorList>
            <person name="Kucharzyk K."/>
            <person name="Murdoch R.W."/>
            <person name="Higgins S."/>
            <person name="Loffler F."/>
        </authorList>
    </citation>
    <scope>NUCLEOTIDE SEQUENCE</scope>
</reference>
<organism evidence="2">
    <name type="scientific">bioreactor metagenome</name>
    <dbReference type="NCBI Taxonomy" id="1076179"/>
    <lineage>
        <taxon>unclassified sequences</taxon>
        <taxon>metagenomes</taxon>
        <taxon>ecological metagenomes</taxon>
    </lineage>
</organism>
<sequence length="208" mass="23843">MPELPASLFQHRVVEFSLFRFHRTVDGPFQFGRQVGRHHRLRAPFDERGDAGGEVALHLRIGFDVRVILPERGQAAEHSGLEEVENAPEVFRRILQRSTGQHDPVRRVDALAVLRVGGAGILDMLRLVEHDEAETVMLELVPRKPRRGVGEDQQVVFRQRLPEFVALVAVVRNDDFEFRDEPPRLTRPVFGQRRRAADQRRSHSALFA</sequence>
<dbReference type="AlphaFoldDB" id="A0A645HP20"/>
<evidence type="ECO:0000256" key="1">
    <source>
        <dbReference type="SAM" id="MobiDB-lite"/>
    </source>
</evidence>
<accession>A0A645HP20</accession>
<proteinExistence type="predicted"/>
<protein>
    <submittedName>
        <fullName evidence="2">Uncharacterized protein</fullName>
    </submittedName>
</protein>
<gene>
    <name evidence="2" type="ORF">SDC9_188307</name>
</gene>
<name>A0A645HP20_9ZZZZ</name>
<feature type="region of interest" description="Disordered" evidence="1">
    <location>
        <begin position="189"/>
        <end position="208"/>
    </location>
</feature>